<evidence type="ECO:0000313" key="3">
    <source>
        <dbReference type="Proteomes" id="UP000015104"/>
    </source>
</evidence>
<reference evidence="2" key="2">
    <citation type="submission" date="2015-06" db="UniProtKB">
        <authorList>
            <consortium name="EnsemblMetazoa"/>
        </authorList>
    </citation>
    <scope>IDENTIFICATION</scope>
</reference>
<feature type="transmembrane region" description="Helical" evidence="1">
    <location>
        <begin position="16"/>
        <end position="33"/>
    </location>
</feature>
<evidence type="ECO:0000313" key="2">
    <source>
        <dbReference type="EnsemblMetazoa" id="tetur01g14980.1"/>
    </source>
</evidence>
<name>T1JTQ0_TETUR</name>
<keyword evidence="1" id="KW-0472">Membrane</keyword>
<dbReference type="AlphaFoldDB" id="T1JTQ0"/>
<proteinExistence type="predicted"/>
<organism evidence="2 3">
    <name type="scientific">Tetranychus urticae</name>
    <name type="common">Two-spotted spider mite</name>
    <dbReference type="NCBI Taxonomy" id="32264"/>
    <lineage>
        <taxon>Eukaryota</taxon>
        <taxon>Metazoa</taxon>
        <taxon>Ecdysozoa</taxon>
        <taxon>Arthropoda</taxon>
        <taxon>Chelicerata</taxon>
        <taxon>Arachnida</taxon>
        <taxon>Acari</taxon>
        <taxon>Acariformes</taxon>
        <taxon>Trombidiformes</taxon>
        <taxon>Prostigmata</taxon>
        <taxon>Eleutherengona</taxon>
        <taxon>Raphignathae</taxon>
        <taxon>Tetranychoidea</taxon>
        <taxon>Tetranychidae</taxon>
        <taxon>Tetranychus</taxon>
    </lineage>
</organism>
<feature type="transmembrane region" description="Helical" evidence="1">
    <location>
        <begin position="382"/>
        <end position="402"/>
    </location>
</feature>
<evidence type="ECO:0000256" key="1">
    <source>
        <dbReference type="SAM" id="Phobius"/>
    </source>
</evidence>
<keyword evidence="3" id="KW-1185">Reference proteome</keyword>
<dbReference type="EnsemblMetazoa" id="tetur01g14980.1">
    <property type="protein sequence ID" value="tetur01g14980.1"/>
    <property type="gene ID" value="tetur01g14980"/>
</dbReference>
<keyword evidence="1" id="KW-1133">Transmembrane helix</keyword>
<accession>T1JTQ0</accession>
<dbReference type="EMBL" id="CAEY01000481">
    <property type="status" value="NOT_ANNOTATED_CDS"/>
    <property type="molecule type" value="Genomic_DNA"/>
</dbReference>
<dbReference type="Proteomes" id="UP000015104">
    <property type="component" value="Unassembled WGS sequence"/>
</dbReference>
<dbReference type="HOGENOM" id="CLU_044404_0_0_1"/>
<reference evidence="3" key="1">
    <citation type="submission" date="2011-08" db="EMBL/GenBank/DDBJ databases">
        <authorList>
            <person name="Rombauts S."/>
        </authorList>
    </citation>
    <scope>NUCLEOTIDE SEQUENCE</scope>
    <source>
        <strain evidence="3">London</strain>
    </source>
</reference>
<keyword evidence="1" id="KW-0812">Transmembrane</keyword>
<protein>
    <submittedName>
        <fullName evidence="2">Uncharacterized protein</fullName>
    </submittedName>
</protein>
<sequence length="492" mass="57087">MCFNIIQRFKLYDKELIFVICFIGAAIQMLDLFQRFFAYEYLTKAFVGVPEATLLPDVSICFAIIDMINYTKLFSNYPFLLQDIGFPRGTSITADIVKSIRGEYSENDLLLFFMERLKINQIWTQMISSKSVFMKAVTYRVDELDIIEESCPFKEFFIEQAYCYSFSCSDVQSKQSHLYGLIEQYKRLNNRQIFTLSLHQPFFNTINYYWIGLTAVGTLPRGQQVKWEAQAAYKNTKRHTFFFSSIETRLLPAPYKTNCVNYTEKGFLTNTEMADACEIDLSMKQIGSPLPENLIGSPLDAHFGVPVYEHNRANSSFLQLVSDIVDHCSKITKQPNCLSVVYIPSSRTPLPIMSNYTEVTVEQVSDPIYIVELESRLTKLDVIIAIGSILGTWLGFSIVYSIPQLTGFLGIKFLRLKGTRAGNMKQKRNSTLGSDVFSTSYLNKARLYGIESWNDDYKQNKIRHFPSFYVYYNQQAWPMTYLEKHHHWWLRR</sequence>